<dbReference type="SUPFAM" id="SSF53335">
    <property type="entry name" value="S-adenosyl-L-methionine-dependent methyltransferases"/>
    <property type="match status" value="1"/>
</dbReference>
<evidence type="ECO:0000256" key="8">
    <source>
        <dbReference type="ARBA" id="ARBA00022691"/>
    </source>
</evidence>
<evidence type="ECO:0000256" key="4">
    <source>
        <dbReference type="ARBA" id="ARBA00022490"/>
    </source>
</evidence>
<evidence type="ECO:0000256" key="21">
    <source>
        <dbReference type="ARBA" id="ARBA00042443"/>
    </source>
</evidence>
<dbReference type="GO" id="GO:0016787">
    <property type="term" value="F:hydrolase activity"/>
    <property type="evidence" value="ECO:0007669"/>
    <property type="project" value="InterPro"/>
</dbReference>
<keyword evidence="24" id="KW-0175">Coiled coil</keyword>
<sequence length="1890" mass="211193">MLSNQRERHSEKPRNSRQADQEQSRSMPWPTIGGTGRMTFEFTLLLEGTSKDFETTANAIYDLCDDALVAECRGVTSVEFSREAPTFEKALLSALTTLIDHGFKVSRIEPNDLVGETEIARRIGHSRQSVHQYVNGDRGPGAFPLPTADVSGSRPLWHWHEVLAWLVQHSIWGDQSALDTAESIAMANAALELLRHPQHQRILAALKEKEELHVDICNACHPFYTGKLKFVDSAGRIEKFKNKFSGGNYASLKRGKKKAETKRKVMRKQLEEKLARFEELEAQLNDPEVQADGMRIANVAREHGTLAKLATKYRRFKQLNAQVAEAMEMVEGDDADMRELAEAELPELREQREKLWDDLLDLTIGGEDANRTRIIVEIRAGTGGDEAALFARDLYEMYKKLAETHKWKVEVLDTSPTELGGFKEIVLGVAGEDVYRLLQFESGGHRVQRVPETETKGRIHTSAATVAVMPEPEDVEVDLKDDEYRLDLFCASGPGGQHVNKTTSAVRLTHFETGIVVSCQDEKSQHKNKAKAMRVLKSRLYEHYREIEAQKRSDERRTKVGSGDRSQRIRTYNFPENRITDHRINFTLYKLDSVLAGGLDPVIEALIDHERQELRWTAGYLGENHSDTPRLDAELLLAQALGCQRIELYTAFENVPTEEQRTAFRSLVKRRAAGTPVAYLLGHREFYSLDFQVTPDVLIPRPETEFLVIATLDKLRERGDHAAPADVVDIGTGSGAVAISLAKHSPEANFTAIDISPKALEVAQANAAVHEVDERINFLEGDLLTGLDESPQFDFVVSNPPYISTSEMAELPVEVADYEPHLALEAGPDGTDVIQRLIPQATTRLRPGGYLFIEISPMIEARVRELLGSEADLELLPTVKDLAGHARIVGDKRPSANGFPRQVAGSKNASLPIMAAAILAQGRVSLQDVPHLQDVRTMAQTLRALGLHVRHDADGQLELETIAPNQITAPESLVSQMRASFCVLGPLLATRGRAVVALPGGCAIGRRPVDLHLQGLAKLGAEFEARDGYVIARAPRLKGTTINLLGPHGPTVTGTANVLCAATLAKGTTIIKGAAREPEVVELGHFLQSMGARITGLGTSRLTIDGVESLAGTRHTLCGDRIEACTYLLAAAITRGDVTVRGIDPNHITSLLEILQQAGHTVITQQQSVRLIATPRPRPITTSAEPYPGVPTDVQPLLAACAAITAGQSRITDHVFPERFRYAVQLTRMGAKLSRSGSTLIIQGRRSLEGAVIDAQDLRGGAALVLAALAGRGETIVRGLQHLDRGYEQLERKLSALGASIHRVDAQFPSSRKPIPPAEYTSGPPALSVATRPTREILAQRLPWSPLAYVPGVNAAGDRQRYAEELTGRVKPENDMRFIHESPSGQRQAIFAQRLPWDSDFFGYDVARLDGIFPLDEPFNQQAIDVNRSLELLVEEARRRGIKYLFAPVDPRDLSQLRALGDQQFTLLETRIHYHFNVQIVHYVRLPDHAPDVWTRFREATEEDIPSLAQVARDSVNPYDRFHGDPFFNREDVDRLMTRWVEESVRKNFADLTVVPDVDQPKAFITYRFHKDKWDRWGMNLVQPVLSAVDPEYLGWFTVVGPLLNQHLREQGAQYAFGKTQITLGLDVNRQALEALPPQHDDWLIIAGDVGEKPDHLEFALRTLLPRFRQIIWVPGNHDLWTLPNDKDGLRGEHRYLQLVSICRKYRVTTPEDPYPIWNGEGLQCTIAPLFLLYDYTFRPDDVAEDKAVDWAMESGILCADEAYLHPDPYESRTDWCEARCRITARRLADTDPTLPLILVNHFPLRYDVVRLPAIPRFSIWCGTKRTENWHQRYRAAVVVSGHLHVRGTMFRDGVRFEEVSLGYPKQWHPERGMQPYLREILPGPPTVAV</sequence>
<dbReference type="Gene3D" id="1.10.8.10">
    <property type="entry name" value="DNA helicase RuvA subunit, C-terminal domain"/>
    <property type="match status" value="1"/>
</dbReference>
<dbReference type="InterPro" id="IPR004843">
    <property type="entry name" value="Calcineurin-like_PHP"/>
</dbReference>
<dbReference type="Pfam" id="PF01197">
    <property type="entry name" value="Ribosomal_L31"/>
    <property type="match status" value="1"/>
</dbReference>
<dbReference type="EMBL" id="CAMXCT030000001">
    <property type="protein sequence ID" value="CAL4759440.1"/>
    <property type="molecule type" value="Genomic_DNA"/>
</dbReference>
<dbReference type="PROSITE" id="PS00092">
    <property type="entry name" value="N6_MTASE"/>
    <property type="match status" value="1"/>
</dbReference>
<evidence type="ECO:0000256" key="25">
    <source>
        <dbReference type="SAM" id="MobiDB-lite"/>
    </source>
</evidence>
<name>A0A9P1BGK6_9DINO</name>
<dbReference type="PRINTS" id="PR01249">
    <property type="entry name" value="RIBOSOMALL31"/>
</dbReference>
<accession>A0A9P1BGK6</accession>
<dbReference type="GO" id="GO:0003676">
    <property type="term" value="F:nucleic acid binding"/>
    <property type="evidence" value="ECO:0007669"/>
    <property type="project" value="InterPro"/>
</dbReference>
<evidence type="ECO:0000256" key="12">
    <source>
        <dbReference type="ARBA" id="ARBA00022984"/>
    </source>
</evidence>
<dbReference type="NCBIfam" id="NF006873">
    <property type="entry name" value="PRK09369.1"/>
    <property type="match status" value="1"/>
</dbReference>
<evidence type="ECO:0000256" key="2">
    <source>
        <dbReference type="ARBA" id="ARBA00004752"/>
    </source>
</evidence>
<dbReference type="InterPro" id="IPR002150">
    <property type="entry name" value="Ribosomal_bL31"/>
</dbReference>
<comment type="subcellular location">
    <subcellularLocation>
        <location evidence="1">Cytoplasm</location>
    </subcellularLocation>
</comment>
<keyword evidence="6" id="KW-0132">Cell division</keyword>
<dbReference type="InterPro" id="IPR002052">
    <property type="entry name" value="DNA_methylase_N6_adenine_CS"/>
</dbReference>
<dbReference type="Pfam" id="PF00275">
    <property type="entry name" value="EPSP_synthase"/>
    <property type="match status" value="1"/>
</dbReference>
<dbReference type="SUPFAM" id="SSF55205">
    <property type="entry name" value="EPT/RTPC-like"/>
    <property type="match status" value="1"/>
</dbReference>
<dbReference type="Pfam" id="PF03462">
    <property type="entry name" value="PCRF"/>
    <property type="match status" value="1"/>
</dbReference>
<dbReference type="FunFam" id="3.30.70.1660:FF:000002">
    <property type="entry name" value="Peptide chain release factor 1"/>
    <property type="match status" value="1"/>
</dbReference>
<keyword evidence="5" id="KW-0489">Methyltransferase</keyword>
<dbReference type="Gene3D" id="3.60.21.10">
    <property type="match status" value="1"/>
</dbReference>
<evidence type="ECO:0000313" key="28">
    <source>
        <dbReference type="EMBL" id="CAL4759440.1"/>
    </source>
</evidence>
<dbReference type="Gene3D" id="6.10.140.1950">
    <property type="match status" value="1"/>
</dbReference>
<evidence type="ECO:0000313" key="29">
    <source>
        <dbReference type="Proteomes" id="UP001152797"/>
    </source>
</evidence>
<gene>
    <name evidence="27" type="ORF">C1SCF055_LOCUS718</name>
</gene>
<keyword evidence="15" id="KW-0961">Cell wall biogenesis/degradation</keyword>
<dbReference type="InterPro" id="IPR005750">
    <property type="entry name" value="UDP_GlcNAc_COvinyl_MurA"/>
</dbReference>
<keyword evidence="8" id="KW-0949">S-adenosyl-L-methionine</keyword>
<dbReference type="SUPFAM" id="SSF56300">
    <property type="entry name" value="Metallo-dependent phosphatases"/>
    <property type="match status" value="1"/>
</dbReference>
<dbReference type="InterPro" id="IPR036968">
    <property type="entry name" value="Enolpyruvate_Tfrase_sf"/>
</dbReference>
<evidence type="ECO:0000313" key="27">
    <source>
        <dbReference type="EMBL" id="CAI3972128.1"/>
    </source>
</evidence>
<reference evidence="28 29" key="2">
    <citation type="submission" date="2024-05" db="EMBL/GenBank/DDBJ databases">
        <authorList>
            <person name="Chen Y."/>
            <person name="Shah S."/>
            <person name="Dougan E. K."/>
            <person name="Thang M."/>
            <person name="Chan C."/>
        </authorList>
    </citation>
    <scope>NUCLEOTIDE SEQUENCE [LARGE SCALE GENOMIC DNA]</scope>
</reference>
<dbReference type="Gene3D" id="3.40.630.30">
    <property type="match status" value="1"/>
</dbReference>
<dbReference type="PANTHER" id="PTHR43783">
    <property type="entry name" value="UDP-N-ACETYLGLUCOSAMINE 1-CARBOXYVINYLTRANSFERASE"/>
    <property type="match status" value="1"/>
</dbReference>
<evidence type="ECO:0000256" key="1">
    <source>
        <dbReference type="ARBA" id="ARBA00004496"/>
    </source>
</evidence>
<dbReference type="InterPro" id="IPR034704">
    <property type="entry name" value="Ribosomal_bL28/bL31-like_sf"/>
</dbReference>
<comment type="caution">
    <text evidence="27">The sequence shown here is derived from an EMBL/GenBank/DDBJ whole genome shotgun (WGS) entry which is preliminary data.</text>
</comment>
<dbReference type="GO" id="GO:0071555">
    <property type="term" value="P:cell wall organization"/>
    <property type="evidence" value="ECO:0007669"/>
    <property type="project" value="UniProtKB-KW"/>
</dbReference>
<dbReference type="GO" id="GO:0016149">
    <property type="term" value="F:translation release factor activity, codon specific"/>
    <property type="evidence" value="ECO:0007669"/>
    <property type="project" value="InterPro"/>
</dbReference>
<keyword evidence="9" id="KW-0648">Protein biosynthesis</keyword>
<dbReference type="GO" id="GO:0019277">
    <property type="term" value="P:UDP-N-acetylgalactosamine biosynthetic process"/>
    <property type="evidence" value="ECO:0007669"/>
    <property type="project" value="InterPro"/>
</dbReference>
<dbReference type="HAMAP" id="MF_00111">
    <property type="entry name" value="MurA"/>
    <property type="match status" value="1"/>
</dbReference>
<dbReference type="InterPro" id="IPR029063">
    <property type="entry name" value="SAM-dependent_MTases_sf"/>
</dbReference>
<dbReference type="PANTHER" id="PTHR43783:SF1">
    <property type="entry name" value="UDP-N-ACETYLGLUCOSAMINE 1-CARBOXYVINYLTRANSFERASE"/>
    <property type="match status" value="1"/>
</dbReference>
<dbReference type="InterPro" id="IPR007848">
    <property type="entry name" value="Small_mtfrase_dom"/>
</dbReference>
<keyword evidence="4" id="KW-0963">Cytoplasm</keyword>
<proteinExistence type="inferred from homology"/>
<dbReference type="InterPro" id="IPR004556">
    <property type="entry name" value="HemK-like"/>
</dbReference>
<dbReference type="OrthoDB" id="2019491at2759"/>
<dbReference type="Pfam" id="PF00149">
    <property type="entry name" value="Metallophos"/>
    <property type="match status" value="1"/>
</dbReference>
<evidence type="ECO:0000256" key="7">
    <source>
        <dbReference type="ARBA" id="ARBA00022679"/>
    </source>
</evidence>
<evidence type="ECO:0000256" key="15">
    <source>
        <dbReference type="ARBA" id="ARBA00023316"/>
    </source>
</evidence>
<dbReference type="Gene3D" id="3.40.50.150">
    <property type="entry name" value="Vaccinia Virus protein VP39"/>
    <property type="match status" value="1"/>
</dbReference>
<evidence type="ECO:0000256" key="22">
    <source>
        <dbReference type="ARBA" id="ARBA00042842"/>
    </source>
</evidence>
<evidence type="ECO:0000256" key="11">
    <source>
        <dbReference type="ARBA" id="ARBA00022980"/>
    </source>
</evidence>
<dbReference type="InterPro" id="IPR029052">
    <property type="entry name" value="Metallo-depent_PP-like"/>
</dbReference>
<dbReference type="InterPro" id="IPR004373">
    <property type="entry name" value="RF-1"/>
</dbReference>
<dbReference type="HAMAP" id="MF_02126">
    <property type="entry name" value="RF_methyltr_PrmC"/>
    <property type="match status" value="1"/>
</dbReference>
<dbReference type="InterPro" id="IPR042105">
    <property type="entry name" value="Ribosomal_bL31_sf"/>
</dbReference>
<evidence type="ECO:0000256" key="20">
    <source>
        <dbReference type="ARBA" id="ARBA00039754"/>
    </source>
</evidence>
<dbReference type="InterPro" id="IPR001986">
    <property type="entry name" value="Enolpyruvate_Tfrase_dom"/>
</dbReference>
<dbReference type="PROSITE" id="PS01143">
    <property type="entry name" value="RIBOSOMAL_L31"/>
    <property type="match status" value="1"/>
</dbReference>
<dbReference type="HAMAP" id="MF_00093">
    <property type="entry name" value="Rel_fac_1"/>
    <property type="match status" value="1"/>
</dbReference>
<dbReference type="InterPro" id="IPR050068">
    <property type="entry name" value="MurA_subfamily"/>
</dbReference>
<keyword evidence="12" id="KW-0573">Peptidoglycan synthesis</keyword>
<protein>
    <recommendedName>
        <fullName evidence="16">Large ribosomal subunit protein bL31c</fullName>
        <ecNumber evidence="19">2.5.1.7</ecNumber>
    </recommendedName>
    <alternativeName>
        <fullName evidence="17">50S ribosomal protein L31, chloroplastic</fullName>
    </alternativeName>
    <alternativeName>
        <fullName evidence="21">Enoylpyruvate transferase</fullName>
    </alternativeName>
    <alternativeName>
        <fullName evidence="20">UDP-N-acetylglucosamine 1-carboxyvinyltransferase</fullName>
    </alternativeName>
    <alternativeName>
        <fullName evidence="22">UDP-N-acetylglucosamine enolpyruvyl transferase</fullName>
    </alternativeName>
</protein>
<dbReference type="NCBIfam" id="TIGR00105">
    <property type="entry name" value="L31"/>
    <property type="match status" value="1"/>
</dbReference>
<dbReference type="EMBL" id="CAMXCT010000001">
    <property type="protein sequence ID" value="CAI3972128.1"/>
    <property type="molecule type" value="Genomic_DNA"/>
</dbReference>
<dbReference type="NCBIfam" id="TIGR03534">
    <property type="entry name" value="RF_mod_PrmC"/>
    <property type="match status" value="1"/>
</dbReference>
<dbReference type="GO" id="GO:0005840">
    <property type="term" value="C:ribosome"/>
    <property type="evidence" value="ECO:0007669"/>
    <property type="project" value="UniProtKB-KW"/>
</dbReference>
<feature type="compositionally biased region" description="Basic and acidic residues" evidence="25">
    <location>
        <begin position="1"/>
        <end position="23"/>
    </location>
</feature>
<dbReference type="Proteomes" id="UP001152797">
    <property type="component" value="Unassembled WGS sequence"/>
</dbReference>
<dbReference type="GO" id="GO:0008757">
    <property type="term" value="F:S-adenosylmethionine-dependent methyltransferase activity"/>
    <property type="evidence" value="ECO:0007669"/>
    <property type="project" value="UniProtKB-ARBA"/>
</dbReference>
<evidence type="ECO:0000256" key="13">
    <source>
        <dbReference type="ARBA" id="ARBA00023274"/>
    </source>
</evidence>
<dbReference type="GO" id="GO:1990904">
    <property type="term" value="C:ribonucleoprotein complex"/>
    <property type="evidence" value="ECO:0007669"/>
    <property type="project" value="UniProtKB-KW"/>
</dbReference>
<dbReference type="GO" id="GO:0008360">
    <property type="term" value="P:regulation of cell shape"/>
    <property type="evidence" value="ECO:0007669"/>
    <property type="project" value="UniProtKB-KW"/>
</dbReference>
<feature type="domain" description="Peptide chain release factor" evidence="26">
    <location>
        <begin position="328"/>
        <end position="441"/>
    </location>
</feature>
<evidence type="ECO:0000256" key="19">
    <source>
        <dbReference type="ARBA" id="ARBA00039108"/>
    </source>
</evidence>
<dbReference type="Gene3D" id="3.65.10.10">
    <property type="entry name" value="Enolpyruvate transferase domain"/>
    <property type="match status" value="2"/>
</dbReference>
<evidence type="ECO:0000256" key="5">
    <source>
        <dbReference type="ARBA" id="ARBA00022603"/>
    </source>
</evidence>
<dbReference type="InterPro" id="IPR000352">
    <property type="entry name" value="Pep_chain_release_fac_I"/>
</dbReference>
<reference evidence="27" key="1">
    <citation type="submission" date="2022-10" db="EMBL/GenBank/DDBJ databases">
        <authorList>
            <person name="Chen Y."/>
            <person name="Dougan E. K."/>
            <person name="Chan C."/>
            <person name="Rhodes N."/>
            <person name="Thang M."/>
        </authorList>
    </citation>
    <scope>NUCLEOTIDE SEQUENCE</scope>
</reference>
<dbReference type="GO" id="GO:0032259">
    <property type="term" value="P:methylation"/>
    <property type="evidence" value="ECO:0007669"/>
    <property type="project" value="UniProtKB-KW"/>
</dbReference>
<dbReference type="Gene3D" id="4.10.830.30">
    <property type="entry name" value="Ribosomal protein L31"/>
    <property type="match status" value="1"/>
</dbReference>
<evidence type="ECO:0000256" key="6">
    <source>
        <dbReference type="ARBA" id="ARBA00022618"/>
    </source>
</evidence>
<dbReference type="EC" id="2.5.1.7" evidence="19"/>
<dbReference type="SMART" id="SM00937">
    <property type="entry name" value="PCRF"/>
    <property type="match status" value="1"/>
</dbReference>
<evidence type="ECO:0000256" key="14">
    <source>
        <dbReference type="ARBA" id="ARBA00023306"/>
    </source>
</evidence>
<dbReference type="CDD" id="cd01555">
    <property type="entry name" value="UdpNAET"/>
    <property type="match status" value="1"/>
</dbReference>
<evidence type="ECO:0000256" key="18">
    <source>
        <dbReference type="ARBA" id="ARBA00038367"/>
    </source>
</evidence>
<keyword evidence="10" id="KW-0133">Cell shape</keyword>
<dbReference type="FunFam" id="3.30.160.20:FF:000004">
    <property type="entry name" value="Peptide chain release factor 1"/>
    <property type="match status" value="1"/>
</dbReference>
<keyword evidence="29" id="KW-1185">Reference proteome</keyword>
<feature type="region of interest" description="Disordered" evidence="25">
    <location>
        <begin position="1308"/>
        <end position="1327"/>
    </location>
</feature>
<comment type="pathway">
    <text evidence="2">Cell wall biogenesis; peptidoglycan biosynthesis.</text>
</comment>
<organism evidence="27">
    <name type="scientific">Cladocopium goreaui</name>
    <dbReference type="NCBI Taxonomy" id="2562237"/>
    <lineage>
        <taxon>Eukaryota</taxon>
        <taxon>Sar</taxon>
        <taxon>Alveolata</taxon>
        <taxon>Dinophyceae</taxon>
        <taxon>Suessiales</taxon>
        <taxon>Symbiodiniaceae</taxon>
        <taxon>Cladocopium</taxon>
    </lineage>
</organism>
<comment type="similarity">
    <text evidence="18">Belongs to the EPSP synthase family. MurA subfamily.</text>
</comment>
<evidence type="ECO:0000256" key="23">
    <source>
        <dbReference type="ARBA" id="ARBA00047527"/>
    </source>
</evidence>
<comment type="similarity">
    <text evidence="3">Belongs to the prokaryotic/mitochondrial release factor family.</text>
</comment>
<dbReference type="GO" id="GO:0008276">
    <property type="term" value="F:protein methyltransferase activity"/>
    <property type="evidence" value="ECO:0007669"/>
    <property type="project" value="InterPro"/>
</dbReference>
<dbReference type="NCBIfam" id="TIGR00019">
    <property type="entry name" value="prfA"/>
    <property type="match status" value="1"/>
</dbReference>
<dbReference type="InterPro" id="IPR013792">
    <property type="entry name" value="RNA3'P_cycl/enolpyr_Trfase_a/b"/>
</dbReference>
<dbReference type="EMBL" id="CAMXCT020000001">
    <property type="protein sequence ID" value="CAL1125503.1"/>
    <property type="molecule type" value="Genomic_DNA"/>
</dbReference>
<dbReference type="Gene3D" id="3.30.160.20">
    <property type="match status" value="1"/>
</dbReference>
<dbReference type="NCBIfam" id="TIGR01072">
    <property type="entry name" value="murA"/>
    <property type="match status" value="1"/>
</dbReference>
<evidence type="ECO:0000256" key="17">
    <source>
        <dbReference type="ARBA" id="ARBA00035529"/>
    </source>
</evidence>
<evidence type="ECO:0000256" key="16">
    <source>
        <dbReference type="ARBA" id="ARBA00035270"/>
    </source>
</evidence>
<evidence type="ECO:0000259" key="26">
    <source>
        <dbReference type="SMART" id="SM00937"/>
    </source>
</evidence>
<dbReference type="GO" id="GO:0003735">
    <property type="term" value="F:structural constituent of ribosome"/>
    <property type="evidence" value="ECO:0007669"/>
    <property type="project" value="InterPro"/>
</dbReference>
<feature type="coiled-coil region" evidence="24">
    <location>
        <begin position="256"/>
        <end position="283"/>
    </location>
</feature>
<dbReference type="SUPFAM" id="SSF75620">
    <property type="entry name" value="Release factor"/>
    <property type="match status" value="1"/>
</dbReference>
<dbReference type="SUPFAM" id="SSF143800">
    <property type="entry name" value="L28p-like"/>
    <property type="match status" value="1"/>
</dbReference>
<dbReference type="InterPro" id="IPR005139">
    <property type="entry name" value="PCRF"/>
</dbReference>
<evidence type="ECO:0000256" key="24">
    <source>
        <dbReference type="SAM" id="Coils"/>
    </source>
</evidence>
<evidence type="ECO:0000256" key="3">
    <source>
        <dbReference type="ARBA" id="ARBA00010835"/>
    </source>
</evidence>
<dbReference type="Pfam" id="PF17827">
    <property type="entry name" value="PrmC_N"/>
    <property type="match status" value="1"/>
</dbReference>
<dbReference type="CDD" id="cd02440">
    <property type="entry name" value="AdoMet_MTases"/>
    <property type="match status" value="1"/>
</dbReference>
<dbReference type="InterPro" id="IPR019874">
    <property type="entry name" value="RF_methyltr_PrmC"/>
</dbReference>
<comment type="catalytic activity">
    <reaction evidence="23">
        <text>phosphoenolpyruvate + UDP-N-acetyl-alpha-D-glucosamine = UDP-N-acetyl-3-O-(1-carboxyvinyl)-alpha-D-glucosamine + phosphate</text>
        <dbReference type="Rhea" id="RHEA:18681"/>
        <dbReference type="ChEBI" id="CHEBI:43474"/>
        <dbReference type="ChEBI" id="CHEBI:57705"/>
        <dbReference type="ChEBI" id="CHEBI:58702"/>
        <dbReference type="ChEBI" id="CHEBI:68483"/>
        <dbReference type="EC" id="2.5.1.7"/>
    </reaction>
</comment>
<keyword evidence="11" id="KW-0689">Ribosomal protein</keyword>
<dbReference type="GO" id="GO:0051301">
    <property type="term" value="P:cell division"/>
    <property type="evidence" value="ECO:0007669"/>
    <property type="project" value="UniProtKB-KW"/>
</dbReference>
<dbReference type="NCBIfam" id="TIGR00536">
    <property type="entry name" value="hemK_fam"/>
    <property type="match status" value="1"/>
</dbReference>
<dbReference type="GO" id="GO:0005737">
    <property type="term" value="C:cytoplasm"/>
    <property type="evidence" value="ECO:0007669"/>
    <property type="project" value="UniProtKB-SubCell"/>
</dbReference>
<dbReference type="InterPro" id="IPR045853">
    <property type="entry name" value="Pep_chain_release_fac_I_sf"/>
</dbReference>
<dbReference type="Pfam" id="PF00472">
    <property type="entry name" value="RF-1"/>
    <property type="match status" value="1"/>
</dbReference>
<dbReference type="NCBIfam" id="NF001859">
    <property type="entry name" value="PRK00591.1"/>
    <property type="match status" value="1"/>
</dbReference>
<dbReference type="InterPro" id="IPR040758">
    <property type="entry name" value="PrmC_N"/>
</dbReference>
<dbReference type="Gene3D" id="3.30.70.1660">
    <property type="match status" value="1"/>
</dbReference>
<dbReference type="GO" id="GO:0008760">
    <property type="term" value="F:UDP-N-acetylglucosamine 1-carboxyvinyltransferase activity"/>
    <property type="evidence" value="ECO:0007669"/>
    <property type="project" value="UniProtKB-EC"/>
</dbReference>
<keyword evidence="13" id="KW-0687">Ribonucleoprotein</keyword>
<evidence type="ECO:0000256" key="9">
    <source>
        <dbReference type="ARBA" id="ARBA00022917"/>
    </source>
</evidence>
<keyword evidence="7" id="KW-0808">Transferase</keyword>
<dbReference type="Pfam" id="PF05175">
    <property type="entry name" value="MTS"/>
    <property type="match status" value="1"/>
</dbReference>
<evidence type="ECO:0000256" key="10">
    <source>
        <dbReference type="ARBA" id="ARBA00022960"/>
    </source>
</evidence>
<keyword evidence="14" id="KW-0131">Cell cycle</keyword>
<feature type="region of interest" description="Disordered" evidence="25">
    <location>
        <begin position="1"/>
        <end position="34"/>
    </location>
</feature>